<evidence type="ECO:0000256" key="4">
    <source>
        <dbReference type="ARBA" id="ARBA00022692"/>
    </source>
</evidence>
<dbReference type="InterPro" id="IPR011500">
    <property type="entry name" value="GPCR_3_9-Cys_dom"/>
</dbReference>
<feature type="transmembrane region" description="Helical" evidence="12">
    <location>
        <begin position="789"/>
        <end position="808"/>
    </location>
</feature>
<feature type="chain" id="PRO_5007050905" description="G-protein coupled receptors family 3 profile domain-containing protein" evidence="13">
    <location>
        <begin position="24"/>
        <end position="1044"/>
    </location>
</feature>
<dbReference type="PROSITE" id="PS50259">
    <property type="entry name" value="G_PROTEIN_RECEP_F3_4"/>
    <property type="match status" value="1"/>
</dbReference>
<keyword evidence="5 12" id="KW-1133">Transmembrane helix</keyword>
<evidence type="ECO:0000256" key="7">
    <source>
        <dbReference type="ARBA" id="ARBA00023136"/>
    </source>
</evidence>
<dbReference type="Pfam" id="PF07562">
    <property type="entry name" value="NCD3G"/>
    <property type="match status" value="1"/>
</dbReference>
<dbReference type="Pfam" id="PF00003">
    <property type="entry name" value="7tm_3"/>
    <property type="match status" value="1"/>
</dbReference>
<reference evidence="15" key="1">
    <citation type="submission" date="2016-01" db="EMBL/GenBank/DDBJ databases">
        <title>Reference transcriptome for the parasite Schistocephalus solidus: insights into the molecular evolution of parasitism.</title>
        <authorList>
            <person name="Hebert F.O."/>
            <person name="Grambauer S."/>
            <person name="Barber I."/>
            <person name="Landry C.R."/>
            <person name="Aubin-Horth N."/>
        </authorList>
    </citation>
    <scope>NUCLEOTIDE SEQUENCE</scope>
</reference>
<dbReference type="Gene3D" id="3.40.50.2300">
    <property type="match status" value="2"/>
</dbReference>
<keyword evidence="7 12" id="KW-0472">Membrane</keyword>
<proteinExistence type="inferred from homology"/>
<keyword evidence="10" id="KW-0807">Transducer</keyword>
<feature type="region of interest" description="Disordered" evidence="11">
    <location>
        <begin position="905"/>
        <end position="931"/>
    </location>
</feature>
<dbReference type="InterPro" id="IPR000337">
    <property type="entry name" value="GPCR_3"/>
</dbReference>
<evidence type="ECO:0000256" key="5">
    <source>
        <dbReference type="ARBA" id="ARBA00022989"/>
    </source>
</evidence>
<dbReference type="Gene3D" id="2.10.50.30">
    <property type="entry name" value="GPCR, family 3, nine cysteines domain"/>
    <property type="match status" value="1"/>
</dbReference>
<keyword evidence="9" id="KW-0325">Glycoprotein</keyword>
<evidence type="ECO:0000256" key="12">
    <source>
        <dbReference type="SAM" id="Phobius"/>
    </source>
</evidence>
<dbReference type="InterPro" id="IPR050726">
    <property type="entry name" value="mGluR"/>
</dbReference>
<feature type="signal peptide" evidence="13">
    <location>
        <begin position="1"/>
        <end position="23"/>
    </location>
</feature>
<dbReference type="GO" id="GO:0004930">
    <property type="term" value="F:G protein-coupled receptor activity"/>
    <property type="evidence" value="ECO:0007669"/>
    <property type="project" value="UniProtKB-KW"/>
</dbReference>
<accession>A0A0X3P5L4</accession>
<evidence type="ECO:0000256" key="8">
    <source>
        <dbReference type="ARBA" id="ARBA00023170"/>
    </source>
</evidence>
<dbReference type="InterPro" id="IPR001828">
    <property type="entry name" value="ANF_lig-bd_rcpt"/>
</dbReference>
<keyword evidence="3" id="KW-1003">Cell membrane</keyword>
<dbReference type="InterPro" id="IPR038550">
    <property type="entry name" value="GPCR_3_9-Cys_sf"/>
</dbReference>
<dbReference type="EMBL" id="GEEE01015984">
    <property type="protein sequence ID" value="JAP47241.1"/>
    <property type="molecule type" value="Transcribed_RNA"/>
</dbReference>
<dbReference type="AlphaFoldDB" id="A0A0X3P5L4"/>
<evidence type="ECO:0000259" key="14">
    <source>
        <dbReference type="PROSITE" id="PS50259"/>
    </source>
</evidence>
<dbReference type="GO" id="GO:0005886">
    <property type="term" value="C:plasma membrane"/>
    <property type="evidence" value="ECO:0007669"/>
    <property type="project" value="UniProtKB-SubCell"/>
</dbReference>
<feature type="transmembrane region" description="Helical" evidence="12">
    <location>
        <begin position="820"/>
        <end position="843"/>
    </location>
</feature>
<dbReference type="InterPro" id="IPR000162">
    <property type="entry name" value="GPCR_3_mtglu_rcpt"/>
</dbReference>
<dbReference type="InterPro" id="IPR017979">
    <property type="entry name" value="GPCR_3_CS"/>
</dbReference>
<protein>
    <recommendedName>
        <fullName evidence="14">G-protein coupled receptors family 3 profile domain-containing protein</fullName>
    </recommendedName>
</protein>
<feature type="domain" description="G-protein coupled receptors family 3 profile" evidence="14">
    <location>
        <begin position="628"/>
        <end position="890"/>
    </location>
</feature>
<dbReference type="SUPFAM" id="SSF53822">
    <property type="entry name" value="Periplasmic binding protein-like I"/>
    <property type="match status" value="1"/>
</dbReference>
<feature type="transmembrane region" description="Helical" evidence="12">
    <location>
        <begin position="849"/>
        <end position="873"/>
    </location>
</feature>
<dbReference type="InterPro" id="IPR017978">
    <property type="entry name" value="GPCR_3_C"/>
</dbReference>
<evidence type="ECO:0000256" key="6">
    <source>
        <dbReference type="ARBA" id="ARBA00023040"/>
    </source>
</evidence>
<name>A0A0X3P5L4_SCHSO</name>
<organism evidence="15">
    <name type="scientific">Schistocephalus solidus</name>
    <name type="common">Tapeworm</name>
    <dbReference type="NCBI Taxonomy" id="70667"/>
    <lineage>
        <taxon>Eukaryota</taxon>
        <taxon>Metazoa</taxon>
        <taxon>Spiralia</taxon>
        <taxon>Lophotrochozoa</taxon>
        <taxon>Platyhelminthes</taxon>
        <taxon>Cestoda</taxon>
        <taxon>Eucestoda</taxon>
        <taxon>Diphyllobothriidea</taxon>
        <taxon>Diphyllobothriidae</taxon>
        <taxon>Schistocephalus</taxon>
    </lineage>
</organism>
<dbReference type="PRINTS" id="PR00248">
    <property type="entry name" value="GPCRMGR"/>
</dbReference>
<evidence type="ECO:0000256" key="3">
    <source>
        <dbReference type="ARBA" id="ARBA00022475"/>
    </source>
</evidence>
<feature type="transmembrane region" description="Helical" evidence="12">
    <location>
        <begin position="630"/>
        <end position="653"/>
    </location>
</feature>
<feature type="transmembrane region" description="Helical" evidence="12">
    <location>
        <begin position="735"/>
        <end position="762"/>
    </location>
</feature>
<sequence>MGGACSTILFSPYLWITFFVTVGELQMAPFGELYNSLKLRIPGDVMIGAMFPVHEQPTVKTAFSRRCGKVREQYGIHRIEVLIQALNKINQNPNILPGVKVGVDVRDTCWFEPVALEQCMDFIRTAFMYKEYEDCMQANNYSENICTPPGSSEFYVEKPIAALIGPGSSEMSKQVQQVLQIFDIPQIGYSATAASLSDVIEYRTFIRVVPSDALQVKVIASILRFFQWTYVILVNSQGLYGEKGILALKNEMQLLGICAENELSIDNKETHRAFILLARQLFNPSNKAKVVVCFCQGETVGGIFKAMTDLQLTRKGYMLIGSDGWADRTDILGPVIDEISGERYSSAAAQGGLSIRIRSKSLPEFNEYFMNLTPQKNTWNPWFKAFWEQKFDCSLNASVHSSKKQCADDLTLRSSTFEQDNKLGLLNTSIYTVALALHKVHSIVCGEGFVGVCDGFLPIDGDMLRSEILKTRFYDSNGDLMYFDKNGDPPGSYEILNYQHITLEDGTLAYTYKVIGWWRSGEVWIDPSNVQWPVTPITKVNENDTEEEILNYNTLATSRCSEPCALGEIKVVKQRSKACCWICKTCLPNERVIASDQCEKCPLGYKPTENRTECTKIEPIYPHWSRPLPLLSIILASLGVLLTMFGLSVFLIYRNTSIVKASTRELMYVMLLGMLFAHASNFVVIWKPVVIGCLLSRVFPGLAFSMLYGALATKTNRIARILEGSKRIYLKKQRFLSLTAQMVITALINLVEVTVVVVMLLLEPPGPELRFFNSFTMARLICNTTRNGTVIPLAIGMILIVVCTCYAIKTRNLPHNFNEAKFIGFTMYTTCVLWLAILPIYLGGYETEFALSMAVSLSATIAFLILFIPKIYIMLLHPEKNSRSAFVTAKDIRCHIGVLQANISPKHKNGPRTRESNTATDLTSLEMEQGVPKKQENSRKIGFFKRNVRPAKFKKPPLKREITPFDDAASQNSIQVPLSEPKTRVTSRLVKQIWLSKNPASPKDKHDAFTQTRWSLLPSVNAGDATIAESEDDYSSDFHLDSPF</sequence>
<dbReference type="PANTHER" id="PTHR24060">
    <property type="entry name" value="METABOTROPIC GLUTAMATE RECEPTOR"/>
    <property type="match status" value="1"/>
</dbReference>
<dbReference type="CDD" id="cd15285">
    <property type="entry name" value="7tmC_mGluR_group1"/>
    <property type="match status" value="1"/>
</dbReference>
<feature type="transmembrane region" description="Helical" evidence="12">
    <location>
        <begin position="665"/>
        <end position="683"/>
    </location>
</feature>
<evidence type="ECO:0000256" key="10">
    <source>
        <dbReference type="ARBA" id="ARBA00023224"/>
    </source>
</evidence>
<comment type="subcellular location">
    <subcellularLocation>
        <location evidence="1">Cell membrane</location>
        <topology evidence="1">Multi-pass membrane protein</topology>
    </subcellularLocation>
</comment>
<gene>
    <name evidence="15" type="ORF">TR92338</name>
</gene>
<keyword evidence="8" id="KW-0675">Receptor</keyword>
<comment type="similarity">
    <text evidence="2">Belongs to the G-protein coupled receptor 3 family.</text>
</comment>
<dbReference type="Pfam" id="PF01094">
    <property type="entry name" value="ANF_receptor"/>
    <property type="match status" value="1"/>
</dbReference>
<feature type="transmembrane region" description="Helical" evidence="12">
    <location>
        <begin position="689"/>
        <end position="711"/>
    </location>
</feature>
<dbReference type="PROSITE" id="PS00981">
    <property type="entry name" value="G_PROTEIN_RECEP_F3_3"/>
    <property type="match status" value="1"/>
</dbReference>
<keyword evidence="4 12" id="KW-0812">Transmembrane</keyword>
<evidence type="ECO:0000256" key="1">
    <source>
        <dbReference type="ARBA" id="ARBA00004651"/>
    </source>
</evidence>
<evidence type="ECO:0000313" key="15">
    <source>
        <dbReference type="EMBL" id="JAP47241.1"/>
    </source>
</evidence>
<keyword evidence="6" id="KW-0297">G-protein coupled receptor</keyword>
<evidence type="ECO:0000256" key="13">
    <source>
        <dbReference type="SAM" id="SignalP"/>
    </source>
</evidence>
<dbReference type="InterPro" id="IPR028082">
    <property type="entry name" value="Peripla_BP_I"/>
</dbReference>
<evidence type="ECO:0000256" key="9">
    <source>
        <dbReference type="ARBA" id="ARBA00023180"/>
    </source>
</evidence>
<keyword evidence="13" id="KW-0732">Signal</keyword>
<evidence type="ECO:0000256" key="11">
    <source>
        <dbReference type="SAM" id="MobiDB-lite"/>
    </source>
</evidence>
<evidence type="ECO:0000256" key="2">
    <source>
        <dbReference type="ARBA" id="ARBA00007242"/>
    </source>
</evidence>
<dbReference type="PRINTS" id="PR00593">
    <property type="entry name" value="MTABOTROPICR"/>
</dbReference>